<evidence type="ECO:0000256" key="4">
    <source>
        <dbReference type="ARBA" id="ARBA00022825"/>
    </source>
</evidence>
<comment type="caution">
    <text evidence="6">The sequence shown here is derived from an EMBL/GenBank/DDBJ whole genome shotgun (WGS) entry which is preliminary data.</text>
</comment>
<keyword evidence="7" id="KW-1185">Reference proteome</keyword>
<dbReference type="SUPFAM" id="SSF52317">
    <property type="entry name" value="Class I glutamine amidotransferase-like"/>
    <property type="match status" value="1"/>
</dbReference>
<feature type="signal peptide" evidence="5">
    <location>
        <begin position="1"/>
        <end position="25"/>
    </location>
</feature>
<dbReference type="PANTHER" id="PTHR36175">
    <property type="entry name" value="CYANOPHYCINASE"/>
    <property type="match status" value="1"/>
</dbReference>
<dbReference type="InterPro" id="IPR029062">
    <property type="entry name" value="Class_I_gatase-like"/>
</dbReference>
<sequence>MDKTLGLAGLSLLLACMCCKGAAEAGPSPSRGSHAPDLRPASLGIVGDTADVQTVTRGGLVLMGGGRDVDAAFQWMIARAGGGDAVIIRASGTDAYNPYVSALGTLNSVETLKIDSRALANDERVAQAIRNAELLFIAGGDQSNYVAYWKGTKVQEAINFLLNEKKVPVGGTSAGCAILGSSYFTGAQGSVTSDEALSNPMGGRVAIGHDDFLHAPFLSRLITDQHYLARSRQGRSMVFLSALQAAGAGEARAIAVDERTAVCIDEAGLAQVVGESSAFFLRAAPDKPPEVYTAGEPLEWNHGQQAVAVYEIAGSLQGAGAFNVSDFRHGQPQGGLWQWWWVENGKLYQKQQQP</sequence>
<comment type="similarity">
    <text evidence="1">Belongs to the peptidase S51 family.</text>
</comment>
<dbReference type="GO" id="GO:0004180">
    <property type="term" value="F:carboxypeptidase activity"/>
    <property type="evidence" value="ECO:0007669"/>
    <property type="project" value="UniProtKB-KW"/>
</dbReference>
<dbReference type="PANTHER" id="PTHR36175:SF1">
    <property type="entry name" value="CYANOPHYCINASE"/>
    <property type="match status" value="1"/>
</dbReference>
<dbReference type="PROSITE" id="PS51257">
    <property type="entry name" value="PROKAR_LIPOPROTEIN"/>
    <property type="match status" value="1"/>
</dbReference>
<dbReference type="EC" id="3.4.15.6" evidence="6"/>
<evidence type="ECO:0000313" key="6">
    <source>
        <dbReference type="EMBL" id="MFC3199848.1"/>
    </source>
</evidence>
<feature type="chain" id="PRO_5046319967" evidence="5">
    <location>
        <begin position="26"/>
        <end position="354"/>
    </location>
</feature>
<dbReference type="CDD" id="cd03145">
    <property type="entry name" value="GAT1_cyanophycinase"/>
    <property type="match status" value="1"/>
</dbReference>
<evidence type="ECO:0000256" key="3">
    <source>
        <dbReference type="ARBA" id="ARBA00022801"/>
    </source>
</evidence>
<protein>
    <submittedName>
        <fullName evidence="6">Cyanophycinase</fullName>
        <ecNumber evidence="6">3.4.15.6</ecNumber>
    </submittedName>
</protein>
<evidence type="ECO:0000256" key="1">
    <source>
        <dbReference type="ARBA" id="ARBA00006534"/>
    </source>
</evidence>
<name>A0ABV7JP68_9SPHI</name>
<dbReference type="RefSeq" id="WP_379025868.1">
    <property type="nucleotide sequence ID" value="NZ_JBHRTA010000061.1"/>
</dbReference>
<evidence type="ECO:0000256" key="2">
    <source>
        <dbReference type="ARBA" id="ARBA00022670"/>
    </source>
</evidence>
<keyword evidence="4" id="KW-0720">Serine protease</keyword>
<evidence type="ECO:0000256" key="5">
    <source>
        <dbReference type="SAM" id="SignalP"/>
    </source>
</evidence>
<keyword evidence="6" id="KW-0121">Carboxypeptidase</keyword>
<dbReference type="Proteomes" id="UP001595526">
    <property type="component" value="Unassembled WGS sequence"/>
</dbReference>
<dbReference type="Gene3D" id="3.40.50.880">
    <property type="match status" value="1"/>
</dbReference>
<accession>A0ABV7JP68</accession>
<evidence type="ECO:0000313" key="7">
    <source>
        <dbReference type="Proteomes" id="UP001595526"/>
    </source>
</evidence>
<keyword evidence="2" id="KW-0645">Protease</keyword>
<gene>
    <name evidence="6" type="ORF">ACFOET_19675</name>
</gene>
<organism evidence="6 7">
    <name type="scientific">Parapedobacter deserti</name>
    <dbReference type="NCBI Taxonomy" id="1912957"/>
    <lineage>
        <taxon>Bacteria</taxon>
        <taxon>Pseudomonadati</taxon>
        <taxon>Bacteroidota</taxon>
        <taxon>Sphingobacteriia</taxon>
        <taxon>Sphingobacteriales</taxon>
        <taxon>Sphingobacteriaceae</taxon>
        <taxon>Parapedobacter</taxon>
    </lineage>
</organism>
<dbReference type="EMBL" id="JBHRTA010000061">
    <property type="protein sequence ID" value="MFC3199848.1"/>
    <property type="molecule type" value="Genomic_DNA"/>
</dbReference>
<dbReference type="InterPro" id="IPR005320">
    <property type="entry name" value="Peptidase_S51"/>
</dbReference>
<dbReference type="Pfam" id="PF03575">
    <property type="entry name" value="Peptidase_S51"/>
    <property type="match status" value="1"/>
</dbReference>
<reference evidence="7" key="1">
    <citation type="journal article" date="2019" name="Int. J. Syst. Evol. Microbiol.">
        <title>The Global Catalogue of Microorganisms (GCM) 10K type strain sequencing project: providing services to taxonomists for standard genome sequencing and annotation.</title>
        <authorList>
            <consortium name="The Broad Institute Genomics Platform"/>
            <consortium name="The Broad Institute Genome Sequencing Center for Infectious Disease"/>
            <person name="Wu L."/>
            <person name="Ma J."/>
        </authorList>
    </citation>
    <scope>NUCLEOTIDE SEQUENCE [LARGE SCALE GENOMIC DNA]</scope>
    <source>
        <strain evidence="7">KCTC 52416</strain>
    </source>
</reference>
<keyword evidence="5" id="KW-0732">Signal</keyword>
<keyword evidence="3 6" id="KW-0378">Hydrolase</keyword>
<proteinExistence type="inferred from homology"/>
<dbReference type="GO" id="GO:0008241">
    <property type="term" value="F:peptidyl-dipeptidase activity"/>
    <property type="evidence" value="ECO:0007669"/>
    <property type="project" value="UniProtKB-EC"/>
</dbReference>